<dbReference type="SUPFAM" id="SSF51120">
    <property type="entry name" value="beta-Roll"/>
    <property type="match status" value="1"/>
</dbReference>
<dbReference type="Gene3D" id="2.60.40.10">
    <property type="entry name" value="Immunoglobulins"/>
    <property type="match status" value="5"/>
</dbReference>
<dbReference type="GO" id="GO:0007156">
    <property type="term" value="P:homophilic cell adhesion via plasma membrane adhesion molecules"/>
    <property type="evidence" value="ECO:0007669"/>
    <property type="project" value="InterPro"/>
</dbReference>
<dbReference type="SMART" id="SM00736">
    <property type="entry name" value="CADG"/>
    <property type="match status" value="3"/>
</dbReference>
<dbReference type="SUPFAM" id="SSF49299">
    <property type="entry name" value="PKD domain"/>
    <property type="match status" value="1"/>
</dbReference>
<keyword evidence="2" id="KW-0677">Repeat</keyword>
<dbReference type="PANTHER" id="PTHR24027:SF438">
    <property type="entry name" value="CADHERIN 23"/>
    <property type="match status" value="1"/>
</dbReference>
<dbReference type="Pfam" id="PF05345">
    <property type="entry name" value="He_PIG"/>
    <property type="match status" value="3"/>
</dbReference>
<dbReference type="PROSITE" id="PS50268">
    <property type="entry name" value="CADHERIN_2"/>
    <property type="match status" value="3"/>
</dbReference>
<dbReference type="GO" id="GO:0005509">
    <property type="term" value="F:calcium ion binding"/>
    <property type="evidence" value="ECO:0007669"/>
    <property type="project" value="InterPro"/>
</dbReference>
<evidence type="ECO:0000256" key="1">
    <source>
        <dbReference type="ARBA" id="ARBA00004370"/>
    </source>
</evidence>
<organism evidence="7">
    <name type="scientific">Singulisphaera sp. Ch08</name>
    <dbReference type="NCBI Taxonomy" id="3120278"/>
    <lineage>
        <taxon>Bacteria</taxon>
        <taxon>Pseudomonadati</taxon>
        <taxon>Planctomycetota</taxon>
        <taxon>Planctomycetia</taxon>
        <taxon>Isosphaerales</taxon>
        <taxon>Isosphaeraceae</taxon>
        <taxon>Singulisphaera</taxon>
    </lineage>
</organism>
<dbReference type="InterPro" id="IPR013783">
    <property type="entry name" value="Ig-like_fold"/>
</dbReference>
<accession>A0AAU7CT72</accession>
<dbReference type="CDD" id="cd11304">
    <property type="entry name" value="Cadherin_repeat"/>
    <property type="match status" value="3"/>
</dbReference>
<dbReference type="SUPFAM" id="SSF49313">
    <property type="entry name" value="Cadherin-like"/>
    <property type="match status" value="3"/>
</dbReference>
<evidence type="ECO:0000259" key="6">
    <source>
        <dbReference type="PROSITE" id="PS50268"/>
    </source>
</evidence>
<dbReference type="Pfam" id="PF18911">
    <property type="entry name" value="PKD_4"/>
    <property type="match status" value="1"/>
</dbReference>
<dbReference type="RefSeq" id="WP_406700940.1">
    <property type="nucleotide sequence ID" value="NZ_CP155447.1"/>
</dbReference>
<evidence type="ECO:0000313" key="7">
    <source>
        <dbReference type="EMBL" id="XBH08102.1"/>
    </source>
</evidence>
<reference evidence="7" key="1">
    <citation type="submission" date="2024-05" db="EMBL/GenBank/DDBJ databases">
        <title>Planctomycetes of the genus Singulisphaera possess chitinolytic capabilities.</title>
        <authorList>
            <person name="Ivanova A."/>
        </authorList>
    </citation>
    <scope>NUCLEOTIDE SEQUENCE</scope>
    <source>
        <strain evidence="7">Ch08T</strain>
    </source>
</reference>
<dbReference type="GO" id="GO:0045296">
    <property type="term" value="F:cadherin binding"/>
    <property type="evidence" value="ECO:0007669"/>
    <property type="project" value="TreeGrafter"/>
</dbReference>
<dbReference type="SMART" id="SM00112">
    <property type="entry name" value="CA"/>
    <property type="match status" value="3"/>
</dbReference>
<dbReference type="AlphaFoldDB" id="A0AAU7CT72"/>
<protein>
    <submittedName>
        <fullName evidence="7">Ig domain-containing protein</fullName>
    </submittedName>
</protein>
<comment type="subcellular location">
    <subcellularLocation>
        <location evidence="1">Membrane</location>
    </subcellularLocation>
</comment>
<dbReference type="InterPro" id="IPR002126">
    <property type="entry name" value="Cadherin-like_dom"/>
</dbReference>
<dbReference type="GO" id="GO:0016342">
    <property type="term" value="C:catenin complex"/>
    <property type="evidence" value="ECO:0007669"/>
    <property type="project" value="TreeGrafter"/>
</dbReference>
<keyword evidence="3" id="KW-0106">Calcium</keyword>
<dbReference type="Gene3D" id="2.150.10.10">
    <property type="entry name" value="Serralysin-like metalloprotease, C-terminal"/>
    <property type="match status" value="1"/>
</dbReference>
<dbReference type="InterPro" id="IPR000601">
    <property type="entry name" value="PKD_dom"/>
</dbReference>
<evidence type="ECO:0000256" key="2">
    <source>
        <dbReference type="ARBA" id="ARBA00022737"/>
    </source>
</evidence>
<name>A0AAU7CT72_9BACT</name>
<evidence type="ECO:0000256" key="3">
    <source>
        <dbReference type="ARBA" id="ARBA00022837"/>
    </source>
</evidence>
<dbReference type="EMBL" id="CP155447">
    <property type="protein sequence ID" value="XBH08102.1"/>
    <property type="molecule type" value="Genomic_DNA"/>
</dbReference>
<evidence type="ECO:0000256" key="4">
    <source>
        <dbReference type="ARBA" id="ARBA00023136"/>
    </source>
</evidence>
<dbReference type="PROSITE" id="PS50093">
    <property type="entry name" value="PKD"/>
    <property type="match status" value="1"/>
</dbReference>
<feature type="domain" description="PKD" evidence="5">
    <location>
        <begin position="749"/>
        <end position="803"/>
    </location>
</feature>
<sequence length="1029" mass="105982">MVQELEARTLLSFLVIDSESGKAEAEITTTYTYWNGGVFTSHEVVESQFNEGKSVSIAGRLEGVNTSYSFSSHAEMTLGPAQYGPGSLDAHANGSGTVALRIAPGPGEKEGDPVSLTVEITPDVKGGGVANVALTPFNKPGTYVAHIGDSITASIDFLAELTGVNDIGTPWPPITVSANMNVRYTVSPALPPDIEATSLAWNSGLGGVDYTYSIKNSPLPKPATVALYWSPTTTFDPSTATRIQGTEVTTEIAVRDYPPVHINASTLATPPGGTKYLLVVADPPSNSKPSGEVAESNENNNILFTTITVAEVNHAPLLGAIGNRVVNEGSLLPFTIVGSDPDTGPGAKNVLTYSASGLPAGATLDSSTGAFAWTPTEAQDGSYSVTFTVTDNGTPALSASETITITVAEVNQAPLLGAIGNRVVNEGSLLPFTIVGSDPDTGPGAKNVLTYSASGLPAGATLDSSTGAFAWTPTEAQDGSYSVTFTVTDNGTPALSASETITITVAEVNQAPLLGAIGNRVVNEGSLLPFTIAGSDPDTGPGAKNVLTYSASGLPAGATLDSSTGAFAWTPTEAQDGSYSVTFTVTDNGTPALSASETITITVAKVNHAPRNIVLNTDSIDENSIFTLVGSFDDPDVLDLHTIAIDWGEGIPQVFTLPVGLRAFEASHRYIDDRPSATTSDVYTIDVLVYDGIGSSTDSSSVVINNIVPAVSLLTNTSPDGEVEEGQTVFVRGLFSDIGVSDTHTATVSWGDGTTTNASVLERQGFGRVAGSHIYANGGIYTLALTVADDDGGTVVKTTQAVVAGAGIRDKVLYIVGTNGDDDVMVSKQRIGDSQATVQAGFLPNRLKRFTSSWFDSIIIYLGDGDDKATVSVNITTPTLMSGGRGADLLNGGGGSSILLGGGGNDTLNGGSARDLVIGGGGRDKLVGNGADDILIGGSTIYDGTTSYDIDVAALQAIMDEWNGVGTYQVRTGKIRRGFLKVGRTIKLGGGNVIDNLAADVLTGSAGQDWYFLSDGDSSSGRRPDEANG</sequence>
<dbReference type="InterPro" id="IPR015919">
    <property type="entry name" value="Cadherin-like_sf"/>
</dbReference>
<proteinExistence type="predicted"/>
<dbReference type="InterPro" id="IPR035986">
    <property type="entry name" value="PKD_dom_sf"/>
</dbReference>
<dbReference type="InterPro" id="IPR039808">
    <property type="entry name" value="Cadherin"/>
</dbReference>
<feature type="domain" description="Cadherin" evidence="6">
    <location>
        <begin position="427"/>
        <end position="514"/>
    </location>
</feature>
<dbReference type="PRINTS" id="PR00313">
    <property type="entry name" value="CABNDNGRPT"/>
</dbReference>
<feature type="domain" description="Cadherin" evidence="6">
    <location>
        <begin position="525"/>
        <end position="612"/>
    </location>
</feature>
<gene>
    <name evidence="7" type="ORF">V5E97_19300</name>
</gene>
<dbReference type="InterPro" id="IPR006644">
    <property type="entry name" value="Cadg"/>
</dbReference>
<dbReference type="GO" id="GO:0008013">
    <property type="term" value="F:beta-catenin binding"/>
    <property type="evidence" value="ECO:0007669"/>
    <property type="project" value="TreeGrafter"/>
</dbReference>
<keyword evidence="4" id="KW-0472">Membrane</keyword>
<feature type="domain" description="Cadherin" evidence="6">
    <location>
        <begin position="285"/>
        <end position="416"/>
    </location>
</feature>
<dbReference type="GO" id="GO:0016477">
    <property type="term" value="P:cell migration"/>
    <property type="evidence" value="ECO:0007669"/>
    <property type="project" value="TreeGrafter"/>
</dbReference>
<evidence type="ECO:0000259" key="5">
    <source>
        <dbReference type="PROSITE" id="PS50093"/>
    </source>
</evidence>
<dbReference type="InterPro" id="IPR011049">
    <property type="entry name" value="Serralysin-like_metalloprot_C"/>
</dbReference>
<dbReference type="PANTHER" id="PTHR24027">
    <property type="entry name" value="CADHERIN-23"/>
    <property type="match status" value="1"/>
</dbReference>